<evidence type="ECO:0000256" key="5">
    <source>
        <dbReference type="PIRNR" id="PIRNR005536"/>
    </source>
</evidence>
<comment type="caution">
    <text evidence="9">The sequence shown here is derived from an EMBL/GenBank/DDBJ whole genome shotgun (WGS) entry which is preliminary data.</text>
</comment>
<keyword evidence="10" id="KW-1185">Reference proteome</keyword>
<protein>
    <recommendedName>
        <fullName evidence="2 5">Alpha-galactosidase</fullName>
        <ecNumber evidence="2 5">3.2.1.22</ecNumber>
    </recommendedName>
</protein>
<dbReference type="Pfam" id="PF02065">
    <property type="entry name" value="Melibiase"/>
    <property type="match status" value="1"/>
</dbReference>
<dbReference type="OrthoDB" id="9758822at2"/>
<reference evidence="9" key="1">
    <citation type="submission" date="2013-01" db="EMBL/GenBank/DDBJ databases">
        <title>Genome draft of Hydrogenophaga taeniospiralis 2K1.</title>
        <authorList>
            <person name="Gomila M."/>
            <person name="Lalucat J."/>
        </authorList>
    </citation>
    <scope>NUCLEOTIDE SEQUENCE</scope>
    <source>
        <strain evidence="9">CCUG 15921</strain>
    </source>
</reference>
<dbReference type="InterPro" id="IPR013785">
    <property type="entry name" value="Aldolase_TIM"/>
</dbReference>
<dbReference type="InterPro" id="IPR002252">
    <property type="entry name" value="Glyco_hydro_36"/>
</dbReference>
<proteinExistence type="inferred from homology"/>
<feature type="binding site" evidence="7">
    <location>
        <position position="176"/>
    </location>
    <ligand>
        <name>substrate</name>
    </ligand>
</feature>
<dbReference type="SUPFAM" id="SSF51445">
    <property type="entry name" value="(Trans)glycosidases"/>
    <property type="match status" value="1"/>
</dbReference>
<feature type="binding site" evidence="7">
    <location>
        <position position="520"/>
    </location>
    <ligand>
        <name>substrate</name>
    </ligand>
</feature>
<evidence type="ECO:0000256" key="7">
    <source>
        <dbReference type="PIRSR" id="PIRSR005536-2"/>
    </source>
</evidence>
<comment type="catalytic activity">
    <reaction evidence="1 5">
        <text>Hydrolysis of terminal, non-reducing alpha-D-galactose residues in alpha-D-galactosides, including galactose oligosaccharides, galactomannans and galactolipids.</text>
        <dbReference type="EC" id="3.2.1.22"/>
    </reaction>
</comment>
<dbReference type="GO" id="GO:0016052">
    <property type="term" value="P:carbohydrate catabolic process"/>
    <property type="evidence" value="ECO:0007669"/>
    <property type="project" value="InterPro"/>
</dbReference>
<sequence length="724" mass="79823">MPTHAPEASAAFTVLHGTHSSVVLEVRPDEAPLWRYWGPRLPDHCVPLAPLRDGRAIPPSSMELDQPLTVAPTFGVGWYGQSALLAHRSGRQFAQQFTACRIETLVPGQSIAIHLTDSVAQLRLVLHLALDANDVLQLRCELFNDGADVLDVHWLAAGTVPLPGDAQGVRSYTGQWANEFQLQVDALSRSLWQRENRRGRTSHDSFPGAVVTTPGATQHTGTVYGAHLAWSGNHRQAIEWLHDGQYQWQMGEWLAPGEVRLAAGESLQTPTLFASCSTQGLNGLAANFHATVRSRLPWPGGRMRPRPVHLNTWEAVYFDHRTEDIRALAAAAASVGVERFVLDDGWFQGRHSDQAALGDWWPDPGKYPHGLQPLANHVNELGMEFGLWVEPEMVNPDSQLFRTHPDWALQLEGRPLLTMRNQLVLDVARPEVADYLFTQLDTLLQNVPIAYLKWDMNRDLTTAGDALGRPAYRSFVHALYALLDRVRAAHPQLEIESCASGGARLDMGVLVHTHRVWTSDCNDALSRVSIQRGALQFLPPEILGAHIGPAPVHTTGRSQSLNFRAGVALSGHLGIEADVRHLSDEERMALGRWVGLYKQLRNRLHTGQVWLGEAGDGVLWQAHGDAHASEVLLLVYRTTPTSHRNTPPLRLSMLRTAAHYTIERLDPTPPDWTSSPLNDAALAAGAQQALPPTAHGAWLAAVGLPLPRMNAESALIYRLRLVPP</sequence>
<evidence type="ECO:0000256" key="6">
    <source>
        <dbReference type="PIRSR" id="PIRSR005536-1"/>
    </source>
</evidence>
<feature type="binding site" evidence="7">
    <location>
        <begin position="343"/>
        <end position="344"/>
    </location>
    <ligand>
        <name>substrate</name>
    </ligand>
</feature>
<evidence type="ECO:0000313" key="10">
    <source>
        <dbReference type="Proteomes" id="UP001152876"/>
    </source>
</evidence>
<organism evidence="9 10">
    <name type="scientific">Hydrogenophaga taeniospiralis CCUG 15921</name>
    <dbReference type="NCBI Taxonomy" id="1281780"/>
    <lineage>
        <taxon>Bacteria</taxon>
        <taxon>Pseudomonadati</taxon>
        <taxon>Pseudomonadota</taxon>
        <taxon>Betaproteobacteria</taxon>
        <taxon>Burkholderiales</taxon>
        <taxon>Comamonadaceae</taxon>
        <taxon>Hydrogenophaga</taxon>
    </lineage>
</organism>
<dbReference type="EMBL" id="AOGK01000010">
    <property type="protein sequence ID" value="MDG5976052.1"/>
    <property type="molecule type" value="Genomic_DNA"/>
</dbReference>
<feature type="binding site" evidence="7">
    <location>
        <position position="420"/>
    </location>
    <ligand>
        <name>substrate</name>
    </ligand>
</feature>
<feature type="active site" description="Proton donor" evidence="6">
    <location>
        <position position="520"/>
    </location>
</feature>
<feature type="binding site" evidence="7">
    <location>
        <position position="498"/>
    </location>
    <ligand>
        <name>substrate</name>
    </ligand>
</feature>
<dbReference type="InterPro" id="IPR038417">
    <property type="entry name" value="Alpga-gal_N_sf"/>
</dbReference>
<dbReference type="PANTHER" id="PTHR43053">
    <property type="entry name" value="GLYCOSIDASE FAMILY 31"/>
    <property type="match status" value="1"/>
</dbReference>
<dbReference type="RefSeq" id="WP_068172279.1">
    <property type="nucleotide sequence ID" value="NZ_AOGK01000010.1"/>
</dbReference>
<keyword evidence="4 5" id="KW-0326">Glycosidase</keyword>
<dbReference type="AlphaFoldDB" id="A0A9X4S866"/>
<feature type="active site" description="Nucleophile" evidence="6">
    <location>
        <position position="455"/>
    </location>
</feature>
<dbReference type="PANTHER" id="PTHR43053:SF3">
    <property type="entry name" value="ALPHA-GALACTOSIDASE C-RELATED"/>
    <property type="match status" value="1"/>
</dbReference>
<dbReference type="PRINTS" id="PR00743">
    <property type="entry name" value="GLHYDRLASE36"/>
</dbReference>
<dbReference type="Gene3D" id="2.70.98.60">
    <property type="entry name" value="alpha-galactosidase from lactobacil brevis"/>
    <property type="match status" value="1"/>
</dbReference>
<evidence type="ECO:0000256" key="1">
    <source>
        <dbReference type="ARBA" id="ARBA00001255"/>
    </source>
</evidence>
<feature type="domain" description="Glycosyl hydrolase family 36 N-terminal" evidence="8">
    <location>
        <begin position="32"/>
        <end position="262"/>
    </location>
</feature>
<comment type="similarity">
    <text evidence="5">Belongs to the glycosyl hydrolase.</text>
</comment>
<evidence type="ECO:0000259" key="8">
    <source>
        <dbReference type="Pfam" id="PF16875"/>
    </source>
</evidence>
<evidence type="ECO:0000256" key="3">
    <source>
        <dbReference type="ARBA" id="ARBA00022801"/>
    </source>
</evidence>
<dbReference type="EC" id="3.2.1.22" evidence="2 5"/>
<dbReference type="FunFam" id="3.20.20.70:FF:000118">
    <property type="entry name" value="Alpha-galactosidase"/>
    <property type="match status" value="1"/>
</dbReference>
<dbReference type="InterPro" id="IPR017853">
    <property type="entry name" value="GH"/>
</dbReference>
<evidence type="ECO:0000256" key="2">
    <source>
        <dbReference type="ARBA" id="ARBA00012755"/>
    </source>
</evidence>
<gene>
    <name evidence="9" type="ORF">H010_12359</name>
</gene>
<evidence type="ECO:0000313" key="9">
    <source>
        <dbReference type="EMBL" id="MDG5976052.1"/>
    </source>
</evidence>
<dbReference type="CDD" id="cd14791">
    <property type="entry name" value="GH36"/>
    <property type="match status" value="1"/>
</dbReference>
<feature type="binding site" evidence="7">
    <location>
        <begin position="453"/>
        <end position="457"/>
    </location>
    <ligand>
        <name>substrate</name>
    </ligand>
</feature>
<dbReference type="Pfam" id="PF16875">
    <property type="entry name" value="Glyco_hydro_36N"/>
    <property type="match status" value="1"/>
</dbReference>
<dbReference type="Proteomes" id="UP001152876">
    <property type="component" value="Unassembled WGS sequence"/>
</dbReference>
<dbReference type="PIRSF" id="PIRSF005536">
    <property type="entry name" value="Agal"/>
    <property type="match status" value="1"/>
</dbReference>
<dbReference type="GO" id="GO:0004557">
    <property type="term" value="F:alpha-galactosidase activity"/>
    <property type="evidence" value="ECO:0007669"/>
    <property type="project" value="UniProtKB-UniRule"/>
</dbReference>
<name>A0A9X4S866_9BURK</name>
<keyword evidence="3 5" id="KW-0378">Hydrolase</keyword>
<dbReference type="InterPro" id="IPR031704">
    <property type="entry name" value="Glyco_hydro_36_N"/>
</dbReference>
<accession>A0A9X4S866</accession>
<evidence type="ECO:0000256" key="4">
    <source>
        <dbReference type="ARBA" id="ARBA00023295"/>
    </source>
</evidence>
<dbReference type="InterPro" id="IPR050985">
    <property type="entry name" value="Alpha-glycosidase_related"/>
</dbReference>
<dbReference type="Gene3D" id="3.20.20.70">
    <property type="entry name" value="Aldolase class I"/>
    <property type="match status" value="1"/>
</dbReference>